<proteinExistence type="predicted"/>
<organism evidence="1 2">
    <name type="scientific">Trifolium medium</name>
    <dbReference type="NCBI Taxonomy" id="97028"/>
    <lineage>
        <taxon>Eukaryota</taxon>
        <taxon>Viridiplantae</taxon>
        <taxon>Streptophyta</taxon>
        <taxon>Embryophyta</taxon>
        <taxon>Tracheophyta</taxon>
        <taxon>Spermatophyta</taxon>
        <taxon>Magnoliopsida</taxon>
        <taxon>eudicotyledons</taxon>
        <taxon>Gunneridae</taxon>
        <taxon>Pentapetalae</taxon>
        <taxon>rosids</taxon>
        <taxon>fabids</taxon>
        <taxon>Fabales</taxon>
        <taxon>Fabaceae</taxon>
        <taxon>Papilionoideae</taxon>
        <taxon>50 kb inversion clade</taxon>
        <taxon>NPAAA clade</taxon>
        <taxon>Hologalegina</taxon>
        <taxon>IRL clade</taxon>
        <taxon>Trifolieae</taxon>
        <taxon>Trifolium</taxon>
    </lineage>
</organism>
<protein>
    <submittedName>
        <fullName evidence="1">Uncharacterized protein</fullName>
    </submittedName>
</protein>
<accession>A0A392PH84</accession>
<evidence type="ECO:0000313" key="1">
    <source>
        <dbReference type="EMBL" id="MCI11154.1"/>
    </source>
</evidence>
<comment type="caution">
    <text evidence="1">The sequence shown here is derived from an EMBL/GenBank/DDBJ whole genome shotgun (WGS) entry which is preliminary data.</text>
</comment>
<evidence type="ECO:0000313" key="2">
    <source>
        <dbReference type="Proteomes" id="UP000265520"/>
    </source>
</evidence>
<feature type="non-terminal residue" evidence="1">
    <location>
        <position position="87"/>
    </location>
</feature>
<sequence length="87" mass="10138">MKFKGEEEASIREMRFRNKVCFWVFKPASAPSLSCPRRAQLAEAHLFFSRDRVGLRLARAGLYWQEALHFLFPLLRPAQAVSRRAQS</sequence>
<reference evidence="1 2" key="1">
    <citation type="journal article" date="2018" name="Front. Plant Sci.">
        <title>Red Clover (Trifolium pratense) and Zigzag Clover (T. medium) - A Picture of Genomic Similarities and Differences.</title>
        <authorList>
            <person name="Dluhosova J."/>
            <person name="Istvanek J."/>
            <person name="Nedelnik J."/>
            <person name="Repkova J."/>
        </authorList>
    </citation>
    <scope>NUCLEOTIDE SEQUENCE [LARGE SCALE GENOMIC DNA]</scope>
    <source>
        <strain evidence="2">cv. 10/8</strain>
        <tissue evidence="1">Leaf</tissue>
    </source>
</reference>
<dbReference type="Proteomes" id="UP000265520">
    <property type="component" value="Unassembled WGS sequence"/>
</dbReference>
<keyword evidence="2" id="KW-1185">Reference proteome</keyword>
<dbReference type="AlphaFoldDB" id="A0A392PH84"/>
<dbReference type="EMBL" id="LXQA010079039">
    <property type="protein sequence ID" value="MCI11154.1"/>
    <property type="molecule type" value="Genomic_DNA"/>
</dbReference>
<name>A0A392PH84_9FABA</name>